<dbReference type="EMBL" id="FNOW01000009">
    <property type="protein sequence ID" value="SDX67360.1"/>
    <property type="molecule type" value="Genomic_DNA"/>
</dbReference>
<organism evidence="1 2">
    <name type="scientific">Allochromatium warmingii</name>
    <name type="common">Chromatium warmingii</name>
    <dbReference type="NCBI Taxonomy" id="61595"/>
    <lineage>
        <taxon>Bacteria</taxon>
        <taxon>Pseudomonadati</taxon>
        <taxon>Pseudomonadota</taxon>
        <taxon>Gammaproteobacteria</taxon>
        <taxon>Chromatiales</taxon>
        <taxon>Chromatiaceae</taxon>
        <taxon>Allochromatium</taxon>
    </lineage>
</organism>
<dbReference type="Proteomes" id="UP000198672">
    <property type="component" value="Unassembled WGS sequence"/>
</dbReference>
<proteinExistence type="predicted"/>
<name>A0A1H3DLY7_ALLWA</name>
<dbReference type="AlphaFoldDB" id="A0A1H3DLY7"/>
<protein>
    <submittedName>
        <fullName evidence="1">Uncharacterized protein</fullName>
    </submittedName>
</protein>
<evidence type="ECO:0000313" key="1">
    <source>
        <dbReference type="EMBL" id="SDX67360.1"/>
    </source>
</evidence>
<accession>A0A1H3DLY7</accession>
<gene>
    <name evidence="1" type="ORF">SAMN05421644_10939</name>
</gene>
<reference evidence="2" key="1">
    <citation type="submission" date="2016-10" db="EMBL/GenBank/DDBJ databases">
        <authorList>
            <person name="Varghese N."/>
            <person name="Submissions S."/>
        </authorList>
    </citation>
    <scope>NUCLEOTIDE SEQUENCE [LARGE SCALE GENOMIC DNA]</scope>
    <source>
        <strain evidence="2">DSM 173</strain>
    </source>
</reference>
<keyword evidence="2" id="KW-1185">Reference proteome</keyword>
<evidence type="ECO:0000313" key="2">
    <source>
        <dbReference type="Proteomes" id="UP000198672"/>
    </source>
</evidence>
<sequence length="51" mass="5849">MLAVAENSRFEGKMGEKVSKKRSAKKCYPFDLKGIMLQMQGSRPTIHYNKD</sequence>